<dbReference type="Pfam" id="PF13650">
    <property type="entry name" value="Asp_protease_2"/>
    <property type="match status" value="1"/>
</dbReference>
<dbReference type="Proteomes" id="UP001152795">
    <property type="component" value="Unassembled WGS sequence"/>
</dbReference>
<evidence type="ECO:0000313" key="2">
    <source>
        <dbReference type="Proteomes" id="UP001152795"/>
    </source>
</evidence>
<gene>
    <name evidence="1" type="ORF">PACLA_8A067064</name>
</gene>
<dbReference type="SUPFAM" id="SSF50630">
    <property type="entry name" value="Acid proteases"/>
    <property type="match status" value="1"/>
</dbReference>
<protein>
    <submittedName>
        <fullName evidence="1">Uncharacterized protein</fullName>
    </submittedName>
</protein>
<dbReference type="EMBL" id="CACRXK020008363">
    <property type="protein sequence ID" value="CAB4014587.1"/>
    <property type="molecule type" value="Genomic_DNA"/>
</dbReference>
<evidence type="ECO:0000313" key="1">
    <source>
        <dbReference type="EMBL" id="CAB4014587.1"/>
    </source>
</evidence>
<keyword evidence="2" id="KW-1185">Reference proteome</keyword>
<dbReference type="InterPro" id="IPR021109">
    <property type="entry name" value="Peptidase_aspartic_dom_sf"/>
</dbReference>
<dbReference type="AlphaFoldDB" id="A0A6S7IBD8"/>
<comment type="caution">
    <text evidence="1">The sequence shown here is derived from an EMBL/GenBank/DDBJ whole genome shotgun (WGS) entry which is preliminary data.</text>
</comment>
<proteinExistence type="predicted"/>
<organism evidence="1 2">
    <name type="scientific">Paramuricea clavata</name>
    <name type="common">Red gorgonian</name>
    <name type="synonym">Violescent sea-whip</name>
    <dbReference type="NCBI Taxonomy" id="317549"/>
    <lineage>
        <taxon>Eukaryota</taxon>
        <taxon>Metazoa</taxon>
        <taxon>Cnidaria</taxon>
        <taxon>Anthozoa</taxon>
        <taxon>Octocorallia</taxon>
        <taxon>Malacalcyonacea</taxon>
        <taxon>Plexauridae</taxon>
        <taxon>Paramuricea</taxon>
    </lineage>
</organism>
<dbReference type="Gene3D" id="2.40.70.10">
    <property type="entry name" value="Acid Proteases"/>
    <property type="match status" value="1"/>
</dbReference>
<name>A0A6S7IBD8_PARCT</name>
<accession>A0A6S7IBD8</accession>
<sequence length="180" mass="20323">MEKTHSIAEKNVLQEIPRYIINKCSKVGHWAKVCRTKMVAEVVKENSDDDDENDEFLEISSQNNAQWKQNLKLDGQVVQFKLDTGADETCIPLHAYESMKTKLSALKKSKKKLRSCDGKKLDIYGIFVATIEADKKITVQDVYVIKGLHQALLGGPVVRALNLLQKAKFVETVKTCRDEA</sequence>
<reference evidence="1" key="1">
    <citation type="submission" date="2020-04" db="EMBL/GenBank/DDBJ databases">
        <authorList>
            <person name="Alioto T."/>
            <person name="Alioto T."/>
            <person name="Gomez Garrido J."/>
        </authorList>
    </citation>
    <scope>NUCLEOTIDE SEQUENCE</scope>
    <source>
        <strain evidence="1">A484AB</strain>
    </source>
</reference>